<evidence type="ECO:0000256" key="1">
    <source>
        <dbReference type="ARBA" id="ARBA00022729"/>
    </source>
</evidence>
<dbReference type="RefSeq" id="WP_137092170.1">
    <property type="nucleotide sequence ID" value="NZ_CP028923.1"/>
</dbReference>
<evidence type="ECO:0000259" key="3">
    <source>
        <dbReference type="Pfam" id="PF13505"/>
    </source>
</evidence>
<dbReference type="InterPro" id="IPR027385">
    <property type="entry name" value="Beta-barrel_OMP"/>
</dbReference>
<accession>A0A4D7JL28</accession>
<protein>
    <recommendedName>
        <fullName evidence="3">Outer membrane protein beta-barrel domain-containing protein</fullName>
    </recommendedName>
</protein>
<feature type="signal peptide" evidence="2">
    <location>
        <begin position="1"/>
        <end position="20"/>
    </location>
</feature>
<dbReference type="OrthoDB" id="672705at2"/>
<evidence type="ECO:0000313" key="5">
    <source>
        <dbReference type="Proteomes" id="UP000298616"/>
    </source>
</evidence>
<dbReference type="AlphaFoldDB" id="A0A4D7JL28"/>
<keyword evidence="1 2" id="KW-0732">Signal</keyword>
<reference evidence="4 5" key="1">
    <citation type="submission" date="2018-04" db="EMBL/GenBank/DDBJ databases">
        <title>Complete genome uncultured novel isolate.</title>
        <authorList>
            <person name="Merlino G."/>
        </authorList>
    </citation>
    <scope>NUCLEOTIDE SEQUENCE [LARGE SCALE GENOMIC DNA]</scope>
    <source>
        <strain evidence="5">R1DC9</strain>
    </source>
</reference>
<dbReference type="KEGG" id="fpf:DCC35_18525"/>
<name>A0A4D7JL28_9BACT</name>
<dbReference type="EMBL" id="CP028923">
    <property type="protein sequence ID" value="QCK16579.1"/>
    <property type="molecule type" value="Genomic_DNA"/>
</dbReference>
<feature type="chain" id="PRO_5020656868" description="Outer membrane protein beta-barrel domain-containing protein" evidence="2">
    <location>
        <begin position="21"/>
        <end position="192"/>
    </location>
</feature>
<feature type="domain" description="Outer membrane protein beta-barrel" evidence="3">
    <location>
        <begin position="8"/>
        <end position="192"/>
    </location>
</feature>
<proteinExistence type="predicted"/>
<evidence type="ECO:0000313" key="4">
    <source>
        <dbReference type="EMBL" id="QCK16579.1"/>
    </source>
</evidence>
<dbReference type="Pfam" id="PF13505">
    <property type="entry name" value="OMP_b-brl"/>
    <property type="match status" value="1"/>
</dbReference>
<organism evidence="4 5">
    <name type="scientific">Mangrovivirga cuniculi</name>
    <dbReference type="NCBI Taxonomy" id="2715131"/>
    <lineage>
        <taxon>Bacteria</taxon>
        <taxon>Pseudomonadati</taxon>
        <taxon>Bacteroidota</taxon>
        <taxon>Cytophagia</taxon>
        <taxon>Cytophagales</taxon>
        <taxon>Mangrovivirgaceae</taxon>
        <taxon>Mangrovivirga</taxon>
    </lineage>
</organism>
<evidence type="ECO:0000256" key="2">
    <source>
        <dbReference type="SAM" id="SignalP"/>
    </source>
</evidence>
<gene>
    <name evidence="4" type="ORF">DCC35_18525</name>
</gene>
<dbReference type="Proteomes" id="UP000298616">
    <property type="component" value="Chromosome"/>
</dbReference>
<keyword evidence="5" id="KW-1185">Reference proteome</keyword>
<sequence>MKKIILLLGLLLFLAQTSFAQLEVKPGAGINITDVSKDPESGESSGKVGWQIGATVLSGDKFYWEAGAFYTQKTTEFTFESSVGQDDIDGTFSGVYIPVRIGYHLLGSEETLASLRGFGGGSLFILTDVDLVGFDKDDFTNPTGGVHLGAGVDIAIFYLDLSWEWSVSDVSDLDELDIGKRRSFFLTAGLRF</sequence>